<dbReference type="EMBL" id="RCIW01000004">
    <property type="protein sequence ID" value="RLP11940.1"/>
    <property type="molecule type" value="Genomic_DNA"/>
</dbReference>
<evidence type="ECO:0000256" key="8">
    <source>
        <dbReference type="ARBA" id="ARBA00023136"/>
    </source>
</evidence>
<feature type="compositionally biased region" description="Basic and acidic residues" evidence="10">
    <location>
        <begin position="77"/>
        <end position="89"/>
    </location>
</feature>
<protein>
    <recommendedName>
        <fullName evidence="9">Protein translocase subunit SecE</fullName>
    </recommendedName>
</protein>
<evidence type="ECO:0000256" key="9">
    <source>
        <dbReference type="HAMAP-Rule" id="MF_00422"/>
    </source>
</evidence>
<dbReference type="PANTHER" id="PTHR33910">
    <property type="entry name" value="PROTEIN TRANSLOCASE SUBUNIT SECE"/>
    <property type="match status" value="1"/>
</dbReference>
<dbReference type="InterPro" id="IPR001901">
    <property type="entry name" value="Translocase_SecE/Sec61-g"/>
</dbReference>
<proteinExistence type="inferred from homology"/>
<dbReference type="GO" id="GO:0009306">
    <property type="term" value="P:protein secretion"/>
    <property type="evidence" value="ECO:0007669"/>
    <property type="project" value="UniProtKB-UniRule"/>
</dbReference>
<dbReference type="Proteomes" id="UP000279336">
    <property type="component" value="Unassembled WGS sequence"/>
</dbReference>
<reference evidence="11 12" key="1">
    <citation type="submission" date="2018-10" db="EMBL/GenBank/DDBJ databases">
        <title>Propionibacterium australiense Genome Sequencing and Assembly.</title>
        <authorList>
            <person name="Bernier A.-M."/>
            <person name="Bernard K."/>
        </authorList>
    </citation>
    <scope>NUCLEOTIDE SEQUENCE [LARGE SCALE GENOMIC DNA]</scope>
    <source>
        <strain evidence="11 12">NML98A078</strain>
    </source>
</reference>
<name>A0A8B3FKU3_9ACTN</name>
<evidence type="ECO:0000256" key="7">
    <source>
        <dbReference type="ARBA" id="ARBA00023010"/>
    </source>
</evidence>
<evidence type="ECO:0000313" key="11">
    <source>
        <dbReference type="EMBL" id="RLP11940.1"/>
    </source>
</evidence>
<dbReference type="NCBIfam" id="TIGR00964">
    <property type="entry name" value="secE_bact"/>
    <property type="match status" value="1"/>
</dbReference>
<dbReference type="GO" id="GO:0008320">
    <property type="term" value="F:protein transmembrane transporter activity"/>
    <property type="evidence" value="ECO:0007669"/>
    <property type="project" value="UniProtKB-UniRule"/>
</dbReference>
<dbReference type="HAMAP" id="MF_00422">
    <property type="entry name" value="SecE"/>
    <property type="match status" value="1"/>
</dbReference>
<dbReference type="InterPro" id="IPR038379">
    <property type="entry name" value="SecE_sf"/>
</dbReference>
<dbReference type="GO" id="GO:0065002">
    <property type="term" value="P:intracellular protein transmembrane transport"/>
    <property type="evidence" value="ECO:0007669"/>
    <property type="project" value="UniProtKB-UniRule"/>
</dbReference>
<dbReference type="AlphaFoldDB" id="A0A8B3FKU3"/>
<comment type="subunit">
    <text evidence="9">Component of the Sec protein translocase complex. Heterotrimer consisting of SecY, SecE and SecG subunits. The heterotrimers can form oligomers, although 1 heterotrimer is thought to be able to translocate proteins. Interacts with the ribosome. Interacts with SecDF, and other proteins may be involved. Interacts with SecA.</text>
</comment>
<evidence type="ECO:0000256" key="10">
    <source>
        <dbReference type="SAM" id="MobiDB-lite"/>
    </source>
</evidence>
<evidence type="ECO:0000256" key="4">
    <source>
        <dbReference type="ARBA" id="ARBA00022692"/>
    </source>
</evidence>
<dbReference type="GO" id="GO:0005886">
    <property type="term" value="C:plasma membrane"/>
    <property type="evidence" value="ECO:0007669"/>
    <property type="project" value="UniProtKB-SubCell"/>
</dbReference>
<feature type="region of interest" description="Disordered" evidence="10">
    <location>
        <begin position="1"/>
        <end position="93"/>
    </location>
</feature>
<feature type="compositionally biased region" description="Basic residues" evidence="10">
    <location>
        <begin position="37"/>
        <end position="51"/>
    </location>
</feature>
<dbReference type="PANTHER" id="PTHR33910:SF1">
    <property type="entry name" value="PROTEIN TRANSLOCASE SUBUNIT SECE"/>
    <property type="match status" value="1"/>
</dbReference>
<gene>
    <name evidence="9 11" type="primary">secE</name>
    <name evidence="11" type="ORF">D7U36_03470</name>
</gene>
<comment type="subcellular location">
    <subcellularLocation>
        <location evidence="9">Cell membrane</location>
        <topology evidence="9">Single-pass membrane protein</topology>
    </subcellularLocation>
    <subcellularLocation>
        <location evidence="1">Membrane</location>
    </subcellularLocation>
</comment>
<feature type="compositionally biased region" description="Basic and acidic residues" evidence="10">
    <location>
        <begin position="14"/>
        <end position="23"/>
    </location>
</feature>
<dbReference type="Pfam" id="PF00584">
    <property type="entry name" value="SecE"/>
    <property type="match status" value="1"/>
</dbReference>
<evidence type="ECO:0000256" key="2">
    <source>
        <dbReference type="ARBA" id="ARBA00022448"/>
    </source>
</evidence>
<evidence type="ECO:0000256" key="1">
    <source>
        <dbReference type="ARBA" id="ARBA00004370"/>
    </source>
</evidence>
<evidence type="ECO:0000256" key="6">
    <source>
        <dbReference type="ARBA" id="ARBA00022989"/>
    </source>
</evidence>
<evidence type="ECO:0000313" key="12">
    <source>
        <dbReference type="Proteomes" id="UP000279336"/>
    </source>
</evidence>
<keyword evidence="3 9" id="KW-1003">Cell membrane</keyword>
<evidence type="ECO:0000256" key="3">
    <source>
        <dbReference type="ARBA" id="ARBA00022475"/>
    </source>
</evidence>
<organism evidence="11 12">
    <name type="scientific">Propionibacterium australiense</name>
    <dbReference type="NCBI Taxonomy" id="119981"/>
    <lineage>
        <taxon>Bacteria</taxon>
        <taxon>Bacillati</taxon>
        <taxon>Actinomycetota</taxon>
        <taxon>Actinomycetes</taxon>
        <taxon>Propionibacteriales</taxon>
        <taxon>Propionibacteriaceae</taxon>
        <taxon>Propionibacterium</taxon>
    </lineage>
</organism>
<dbReference type="InterPro" id="IPR005807">
    <property type="entry name" value="SecE_bac"/>
</dbReference>
<accession>A0A8B3FKU3</accession>
<keyword evidence="8 9" id="KW-0472">Membrane</keyword>
<sequence length="151" mass="16451">MADESMRAGEAADADERASRGEDESVTTGDAVAGSRAARKRGRSGKPKRRLAKDETGADAPARTIERKHTTAPTRRTSTDKKKPPEAAKRGRTTPWNFAKQSVGELKKVIWPSGQDVSQYFVVVLVFVVFIMAIVAGLDFGFTKLLLKLFG</sequence>
<keyword evidence="5 9" id="KW-0653">Protein transport</keyword>
<keyword evidence="7 9" id="KW-0811">Translocation</keyword>
<keyword evidence="2 9" id="KW-0813">Transport</keyword>
<comment type="function">
    <text evidence="9">Essential subunit of the Sec protein translocation channel SecYEG. Clamps together the 2 halves of SecY. May contact the channel plug during translocation.</text>
</comment>
<dbReference type="GO" id="GO:0043952">
    <property type="term" value="P:protein transport by the Sec complex"/>
    <property type="evidence" value="ECO:0007669"/>
    <property type="project" value="UniProtKB-UniRule"/>
</dbReference>
<keyword evidence="6 9" id="KW-1133">Transmembrane helix</keyword>
<keyword evidence="4 9" id="KW-0812">Transmembrane</keyword>
<dbReference type="GO" id="GO:0006605">
    <property type="term" value="P:protein targeting"/>
    <property type="evidence" value="ECO:0007669"/>
    <property type="project" value="UniProtKB-UniRule"/>
</dbReference>
<feature type="transmembrane region" description="Helical" evidence="9">
    <location>
        <begin position="120"/>
        <end position="142"/>
    </location>
</feature>
<dbReference type="Gene3D" id="1.20.5.1030">
    <property type="entry name" value="Preprotein translocase secy subunit"/>
    <property type="match status" value="1"/>
</dbReference>
<dbReference type="OrthoDB" id="9805743at2"/>
<comment type="similarity">
    <text evidence="9">Belongs to the SecE/SEC61-gamma family.</text>
</comment>
<comment type="caution">
    <text evidence="11">The sequence shown here is derived from an EMBL/GenBank/DDBJ whole genome shotgun (WGS) entry which is preliminary data.</text>
</comment>
<evidence type="ECO:0000256" key="5">
    <source>
        <dbReference type="ARBA" id="ARBA00022927"/>
    </source>
</evidence>